<accession>A0A3E0DMD8</accession>
<organism evidence="1 2">
    <name type="scientific">Algoriphagus antarcticus</name>
    <dbReference type="NCBI Taxonomy" id="238540"/>
    <lineage>
        <taxon>Bacteria</taxon>
        <taxon>Pseudomonadati</taxon>
        <taxon>Bacteroidota</taxon>
        <taxon>Cytophagia</taxon>
        <taxon>Cytophagales</taxon>
        <taxon>Cyclobacteriaceae</taxon>
        <taxon>Algoriphagus</taxon>
    </lineage>
</organism>
<reference evidence="1 2" key="1">
    <citation type="submission" date="2018-08" db="EMBL/GenBank/DDBJ databases">
        <title>Genomic Encyclopedia of Archaeal and Bacterial Type Strains, Phase II (KMG-II): from individual species to whole genera.</title>
        <authorList>
            <person name="Goeker M."/>
        </authorList>
    </citation>
    <scope>NUCLEOTIDE SEQUENCE [LARGE SCALE GENOMIC DNA]</scope>
    <source>
        <strain evidence="1 2">DSM 15986</strain>
    </source>
</reference>
<sequence length="487" mass="56587">MSGDVIIRKQKINIKVGNKKLAFDCQQTINEQVSDELVKMYERIFPQTTHPDQYIAIDSIKVDLGVISVYDFQNRFYQLIEQQLLIELRKQFEKSPELTTVSTSYTEPPLDATEKEAETIQYSSASAQESAALVYFLEKGFYPWWYKKSKRKTPDEILKGFDEIQQSNFLIQIYAASKKLSAYHEVQLIKRLSNYLSNTIYETLLISLVELQADDRIRNNLFLLLNQKNQISQYFHIPVKIFYQEFIRFFLLNPELENGIKSFLASLNQSFPLAPEDLKPQAKFLEGLDEHILSILEKKLDPFPELPARVKKSKSINLEDPEGIYIENAGLVLLHPFLPVYFQNLGLVNDARQFISEEAKVKASILLYYLQEGTADYKEWEMALNKILCGIETTEVIESEIELSEQEIKESKLLLQTVVGYWTALKGASPESLQETFLKREGKITFKEDFWLIQVEKMGVDILLERLPWGIGTIKLPWLKEIIYVEW</sequence>
<name>A0A3E0DMD8_9BACT</name>
<dbReference type="Proteomes" id="UP000256405">
    <property type="component" value="Unassembled WGS sequence"/>
</dbReference>
<dbReference type="InterPro" id="IPR045538">
    <property type="entry name" value="CIS_TMP"/>
</dbReference>
<evidence type="ECO:0000313" key="1">
    <source>
        <dbReference type="EMBL" id="REG84003.1"/>
    </source>
</evidence>
<dbReference type="Pfam" id="PF19268">
    <property type="entry name" value="CIS_TMP"/>
    <property type="match status" value="1"/>
</dbReference>
<evidence type="ECO:0000313" key="2">
    <source>
        <dbReference type="Proteomes" id="UP000256405"/>
    </source>
</evidence>
<gene>
    <name evidence="1" type="ORF">C8N25_11658</name>
</gene>
<proteinExistence type="predicted"/>
<comment type="caution">
    <text evidence="1">The sequence shown here is derived from an EMBL/GenBank/DDBJ whole genome shotgun (WGS) entry which is preliminary data.</text>
</comment>
<dbReference type="AlphaFoldDB" id="A0A3E0DMD8"/>
<dbReference type="EMBL" id="QUNF01000016">
    <property type="protein sequence ID" value="REG84003.1"/>
    <property type="molecule type" value="Genomic_DNA"/>
</dbReference>
<keyword evidence="2" id="KW-1185">Reference proteome</keyword>
<dbReference type="OrthoDB" id="1488184at2"/>
<dbReference type="RefSeq" id="WP_086541696.1">
    <property type="nucleotide sequence ID" value="NZ_MSSW01000031.1"/>
</dbReference>
<protein>
    <submittedName>
        <fullName evidence="1">Uncharacterized protein</fullName>
    </submittedName>
</protein>